<evidence type="ECO:0000313" key="1">
    <source>
        <dbReference type="EMBL" id="CAG8978864.1"/>
    </source>
</evidence>
<organism evidence="1 2">
    <name type="scientific">Hymenoscyphus albidus</name>
    <dbReference type="NCBI Taxonomy" id="595503"/>
    <lineage>
        <taxon>Eukaryota</taxon>
        <taxon>Fungi</taxon>
        <taxon>Dikarya</taxon>
        <taxon>Ascomycota</taxon>
        <taxon>Pezizomycotina</taxon>
        <taxon>Leotiomycetes</taxon>
        <taxon>Helotiales</taxon>
        <taxon>Helotiaceae</taxon>
        <taxon>Hymenoscyphus</taxon>
    </lineage>
</organism>
<keyword evidence="2" id="KW-1185">Reference proteome</keyword>
<sequence>MERLRARTYDLYIRAKVTKDNHYTKLRDYLGMLLNKGTHRPFTGQDLSTAVFGAWSTLVKTYAQFALGITCLAPLYQQLANHVLSIGFWCNFTIELGEDMIQNPTEKEIDFREHRTHFESQRSTPDFKSEYTTSTYTYKRLNTRTHREYLTAWNISYGREEGKHREQVGGEFQANCDFKETVGRSKLEWMKEDIYERIARKGPKKYCKMYQRISGRAVN</sequence>
<dbReference type="Proteomes" id="UP000701801">
    <property type="component" value="Unassembled WGS sequence"/>
</dbReference>
<dbReference type="OrthoDB" id="4203839at2759"/>
<name>A0A9N9LUV3_9HELO</name>
<dbReference type="EMBL" id="CAJVRM010000284">
    <property type="protein sequence ID" value="CAG8978864.1"/>
    <property type="molecule type" value="Genomic_DNA"/>
</dbReference>
<protein>
    <submittedName>
        <fullName evidence="1">Uncharacterized protein</fullName>
    </submittedName>
</protein>
<gene>
    <name evidence="1" type="ORF">HYALB_00008519</name>
</gene>
<comment type="caution">
    <text evidence="1">The sequence shown here is derived from an EMBL/GenBank/DDBJ whole genome shotgun (WGS) entry which is preliminary data.</text>
</comment>
<accession>A0A9N9LUV3</accession>
<reference evidence="1" key="1">
    <citation type="submission" date="2021-07" db="EMBL/GenBank/DDBJ databases">
        <authorList>
            <person name="Durling M."/>
        </authorList>
    </citation>
    <scope>NUCLEOTIDE SEQUENCE</scope>
</reference>
<proteinExistence type="predicted"/>
<evidence type="ECO:0000313" key="2">
    <source>
        <dbReference type="Proteomes" id="UP000701801"/>
    </source>
</evidence>
<dbReference type="AlphaFoldDB" id="A0A9N9LUV3"/>